<dbReference type="PATRIC" id="fig|50340.43.peg.5677"/>
<sequence>MKQARAGIEQPLHHAAFGLTFVALDPDGYRLRVCLPCPASLIPAAAWRYVVA</sequence>
<evidence type="ECO:0000313" key="2">
    <source>
        <dbReference type="Proteomes" id="UP000037931"/>
    </source>
</evidence>
<evidence type="ECO:0000313" key="1">
    <source>
        <dbReference type="EMBL" id="KPA91423.1"/>
    </source>
</evidence>
<gene>
    <name evidence="1" type="ORF">PF66_02306</name>
</gene>
<name>A0A0M9GHY0_9PSED</name>
<organism evidence="1 2">
    <name type="scientific">Pseudomonas asplenii</name>
    <dbReference type="NCBI Taxonomy" id="53407"/>
    <lineage>
        <taxon>Bacteria</taxon>
        <taxon>Pseudomonadati</taxon>
        <taxon>Pseudomonadota</taxon>
        <taxon>Gammaproteobacteria</taxon>
        <taxon>Pseudomonadales</taxon>
        <taxon>Pseudomonadaceae</taxon>
        <taxon>Pseudomonas</taxon>
    </lineage>
</organism>
<proteinExistence type="predicted"/>
<dbReference type="STRING" id="50340.PF66_02306"/>
<keyword evidence="2" id="KW-1185">Reference proteome</keyword>
<dbReference type="AlphaFoldDB" id="A0A0M9GHY0"/>
<reference evidence="1 2" key="1">
    <citation type="journal article" date="2015" name="PLoS ONE">
        <title>Rice-Infecting Pseudomonas Genomes Are Highly Accessorized and Harbor Multiple Putative Virulence Mechanisms to Cause Sheath Brown Rot.</title>
        <authorList>
            <person name="Quibod I.L."/>
            <person name="Grande G."/>
            <person name="Oreiro E.G."/>
            <person name="Borja F.N."/>
            <person name="Dossa G.S."/>
            <person name="Mauleon R."/>
            <person name="Cruz C.V."/>
            <person name="Oliva R."/>
        </authorList>
    </citation>
    <scope>NUCLEOTIDE SEQUENCE [LARGE SCALE GENOMIC DNA]</scope>
    <source>
        <strain evidence="1 2">IRRI 6609</strain>
    </source>
</reference>
<dbReference type="OrthoDB" id="9806945at2"/>
<dbReference type="EMBL" id="JSYZ01000007">
    <property type="protein sequence ID" value="KPA91423.1"/>
    <property type="molecule type" value="Genomic_DNA"/>
</dbReference>
<dbReference type="Proteomes" id="UP000037931">
    <property type="component" value="Unassembled WGS sequence"/>
</dbReference>
<protein>
    <submittedName>
        <fullName evidence="1">Uncharacterized protein</fullName>
    </submittedName>
</protein>
<dbReference type="Gene3D" id="3.30.720.110">
    <property type="match status" value="1"/>
</dbReference>
<comment type="caution">
    <text evidence="1">The sequence shown here is derived from an EMBL/GenBank/DDBJ whole genome shotgun (WGS) entry which is preliminary data.</text>
</comment>
<accession>A0A0M9GHY0</accession>
<dbReference type="RefSeq" id="WP_160320658.1">
    <property type="nucleotide sequence ID" value="NZ_JSYZ01000007.1"/>
</dbReference>